<sequence length="58" mass="6408">MSPVAIVTASDSGIGQESARELAENGFVCRFRFTNGSELRFRALLTEHGPRKIDLSRI</sequence>
<dbReference type="EMBL" id="CADCVG010000054">
    <property type="protein sequence ID" value="CAA9453887.1"/>
    <property type="molecule type" value="Genomic_DNA"/>
</dbReference>
<organism evidence="1">
    <name type="scientific">uncultured Rubrobacteraceae bacterium</name>
    <dbReference type="NCBI Taxonomy" id="349277"/>
    <lineage>
        <taxon>Bacteria</taxon>
        <taxon>Bacillati</taxon>
        <taxon>Actinomycetota</taxon>
        <taxon>Rubrobacteria</taxon>
        <taxon>Rubrobacterales</taxon>
        <taxon>Rubrobacteraceae</taxon>
        <taxon>environmental samples</taxon>
    </lineage>
</organism>
<protein>
    <submittedName>
        <fullName evidence="1">Uncharacterized oxidoreductase YohF</fullName>
    </submittedName>
</protein>
<reference evidence="1" key="1">
    <citation type="submission" date="2020-02" db="EMBL/GenBank/DDBJ databases">
        <authorList>
            <person name="Meier V. D."/>
        </authorList>
    </citation>
    <scope>NUCLEOTIDE SEQUENCE</scope>
    <source>
        <strain evidence="1">AVDCRST_MAG14</strain>
    </source>
</reference>
<dbReference type="AlphaFoldDB" id="A0A6J4QW01"/>
<gene>
    <name evidence="1" type="ORF">AVDCRST_MAG14-1293</name>
</gene>
<evidence type="ECO:0000313" key="1">
    <source>
        <dbReference type="EMBL" id="CAA9453887.1"/>
    </source>
</evidence>
<proteinExistence type="predicted"/>
<name>A0A6J4QW01_9ACTN</name>
<accession>A0A6J4QW01</accession>